<reference evidence="3 4" key="1">
    <citation type="journal article" date="2018" name="Proc. Natl. Acad. Sci. U.S.A.">
        <title>Draft genome sequence of Camellia sinensis var. sinensis provides insights into the evolution of the tea genome and tea quality.</title>
        <authorList>
            <person name="Wei C."/>
            <person name="Yang H."/>
            <person name="Wang S."/>
            <person name="Zhao J."/>
            <person name="Liu C."/>
            <person name="Gao L."/>
            <person name="Xia E."/>
            <person name="Lu Y."/>
            <person name="Tai Y."/>
            <person name="She G."/>
            <person name="Sun J."/>
            <person name="Cao H."/>
            <person name="Tong W."/>
            <person name="Gao Q."/>
            <person name="Li Y."/>
            <person name="Deng W."/>
            <person name="Jiang X."/>
            <person name="Wang W."/>
            <person name="Chen Q."/>
            <person name="Zhang S."/>
            <person name="Li H."/>
            <person name="Wu J."/>
            <person name="Wang P."/>
            <person name="Li P."/>
            <person name="Shi C."/>
            <person name="Zheng F."/>
            <person name="Jian J."/>
            <person name="Huang B."/>
            <person name="Shan D."/>
            <person name="Shi M."/>
            <person name="Fang C."/>
            <person name="Yue Y."/>
            <person name="Li F."/>
            <person name="Li D."/>
            <person name="Wei S."/>
            <person name="Han B."/>
            <person name="Jiang C."/>
            <person name="Yin Y."/>
            <person name="Xia T."/>
            <person name="Zhang Z."/>
            <person name="Bennetzen J.L."/>
            <person name="Zhao S."/>
            <person name="Wan X."/>
        </authorList>
    </citation>
    <scope>NUCLEOTIDE SEQUENCE [LARGE SCALE GENOMIC DNA]</scope>
    <source>
        <strain evidence="4">cv. Shuchazao</strain>
        <tissue evidence="3">Leaf</tissue>
    </source>
</reference>
<dbReference type="InterPro" id="IPR005513">
    <property type="entry name" value="LEA_1"/>
</dbReference>
<comment type="similarity">
    <text evidence="1">Belongs to the LEA type 1 family.</text>
</comment>
<name>A0A4S4DVQ5_CAMSN</name>
<organism evidence="3 4">
    <name type="scientific">Camellia sinensis var. sinensis</name>
    <name type="common">China tea</name>
    <dbReference type="NCBI Taxonomy" id="542762"/>
    <lineage>
        <taxon>Eukaryota</taxon>
        <taxon>Viridiplantae</taxon>
        <taxon>Streptophyta</taxon>
        <taxon>Embryophyta</taxon>
        <taxon>Tracheophyta</taxon>
        <taxon>Spermatophyta</taxon>
        <taxon>Magnoliopsida</taxon>
        <taxon>eudicotyledons</taxon>
        <taxon>Gunneridae</taxon>
        <taxon>Pentapetalae</taxon>
        <taxon>asterids</taxon>
        <taxon>Ericales</taxon>
        <taxon>Theaceae</taxon>
        <taxon>Camellia</taxon>
    </lineage>
</organism>
<dbReference type="GO" id="GO:0009793">
    <property type="term" value="P:embryo development ending in seed dormancy"/>
    <property type="evidence" value="ECO:0007669"/>
    <property type="project" value="InterPro"/>
</dbReference>
<dbReference type="PANTHER" id="PTHR33493">
    <property type="entry name" value="LATE EMBRYOGENESIS ABUNDANT PROTEIN 6-RELATED"/>
    <property type="match status" value="1"/>
</dbReference>
<dbReference type="Proteomes" id="UP000306102">
    <property type="component" value="Unassembled WGS sequence"/>
</dbReference>
<protein>
    <recommendedName>
        <fullName evidence="5">Late embryogenesis abundant protein</fullName>
    </recommendedName>
</protein>
<feature type="region of interest" description="Disordered" evidence="2">
    <location>
        <begin position="70"/>
        <end position="125"/>
    </location>
</feature>
<keyword evidence="4" id="KW-1185">Reference proteome</keyword>
<comment type="caution">
    <text evidence="3">The sequence shown here is derived from an EMBL/GenBank/DDBJ whole genome shotgun (WGS) entry which is preliminary data.</text>
</comment>
<proteinExistence type="inferred from homology"/>
<evidence type="ECO:0000313" key="4">
    <source>
        <dbReference type="Proteomes" id="UP000306102"/>
    </source>
</evidence>
<feature type="region of interest" description="Disordered" evidence="2">
    <location>
        <begin position="1"/>
        <end position="26"/>
    </location>
</feature>
<accession>A0A4S4DVQ5</accession>
<evidence type="ECO:0000256" key="1">
    <source>
        <dbReference type="ARBA" id="ARBA00010975"/>
    </source>
</evidence>
<evidence type="ECO:0000313" key="3">
    <source>
        <dbReference type="EMBL" id="THG06855.1"/>
    </source>
</evidence>
<gene>
    <name evidence="3" type="ORF">TEA_010192</name>
</gene>
<sequence>MQAVKDKLSDMKEMRKVKAETKAEERVEKELAKARVDIAHEVRLAKEAEAAMDLHVTKAGERAQREIEKHAVNEPTHANDQVYVGATNTTNEPYGQDPNHISRPTTTTPPTTMGMSGAPSRNDYM</sequence>
<dbReference type="EMBL" id="SDRB02010380">
    <property type="protein sequence ID" value="THG06855.1"/>
    <property type="molecule type" value="Genomic_DNA"/>
</dbReference>
<evidence type="ECO:0000256" key="2">
    <source>
        <dbReference type="SAM" id="MobiDB-lite"/>
    </source>
</evidence>
<dbReference type="Pfam" id="PF03760">
    <property type="entry name" value="LEA_1"/>
    <property type="match status" value="1"/>
</dbReference>
<evidence type="ECO:0008006" key="5">
    <source>
        <dbReference type="Google" id="ProtNLM"/>
    </source>
</evidence>
<dbReference type="AlphaFoldDB" id="A0A4S4DVQ5"/>
<dbReference type="PANTHER" id="PTHR33493:SF29">
    <property type="entry name" value="LATE EMBRYOGENESIS ABUNDANT PROTEIN"/>
    <property type="match status" value="1"/>
</dbReference>
<dbReference type="STRING" id="542762.A0A4S4DVQ5"/>